<dbReference type="Gene3D" id="3.10.180.10">
    <property type="entry name" value="2,3-Dihydroxybiphenyl 1,2-Dioxygenase, domain 1"/>
    <property type="match status" value="1"/>
</dbReference>
<evidence type="ECO:0000256" key="3">
    <source>
        <dbReference type="SAM" id="SignalP"/>
    </source>
</evidence>
<dbReference type="PROSITE" id="PS51819">
    <property type="entry name" value="VOC"/>
    <property type="match status" value="1"/>
</dbReference>
<dbReference type="GO" id="GO:0009536">
    <property type="term" value="C:plastid"/>
    <property type="evidence" value="ECO:0007669"/>
    <property type="project" value="UniProtKB-SubCell"/>
</dbReference>
<protein>
    <recommendedName>
        <fullName evidence="4">VOC domain-containing protein</fullName>
    </recommendedName>
</protein>
<dbReference type="AlphaFoldDB" id="A0A9W7G4J7"/>
<dbReference type="SUPFAM" id="SSF54593">
    <property type="entry name" value="Glyoxalase/Bleomycin resistance protein/Dihydroxybiphenyl dioxygenase"/>
    <property type="match status" value="1"/>
</dbReference>
<sequence>MITINLIILILLLPFGTPFLPPNPSLSDLLSSISNVKSLQKRDGDFKVDFGTKGGELDKKSRRPVKLDFYTISEEVGKAADKVFENVDLLSTFNPTPNATAYFPSPSLLSPLHGKWNLLFTTAADASFSSNTTRGSAKPSNIVDSVRGKITNIIQFPKNQDGTTKLVDKLRVSISVRTSGLSRFLLTFRYACIHFNRFFYLPLKWRLYIPVPGPFFTRIIFSLMGRRKDIPRPYFDVVYLDETLRIHKTGEGNLFVQAKEGCRDVKAMERFYVDTIGASADWVGRFDGTLSHLRVGDSLIDLVDADSALSFGPRALAGEAPPSTLDHLALRCDDFDPKAAEAWLRGRGVEVIAAGTRYGADGEGYSIYVRDPEGNVVELKCGPLSV</sequence>
<dbReference type="InterPro" id="IPR039633">
    <property type="entry name" value="PAP"/>
</dbReference>
<evidence type="ECO:0000256" key="2">
    <source>
        <dbReference type="ARBA" id="ARBA00022640"/>
    </source>
</evidence>
<feature type="chain" id="PRO_5040824624" description="VOC domain-containing protein" evidence="3">
    <location>
        <begin position="19"/>
        <end position="386"/>
    </location>
</feature>
<dbReference type="InterPro" id="IPR029068">
    <property type="entry name" value="Glyas_Bleomycin-R_OHBP_Dase"/>
</dbReference>
<dbReference type="PANTHER" id="PTHR31906">
    <property type="entry name" value="PLASTID-LIPID-ASSOCIATED PROTEIN 4, CHLOROPLASTIC-RELATED"/>
    <property type="match status" value="1"/>
</dbReference>
<name>A0A9W7G4J7_9STRA</name>
<dbReference type="InterPro" id="IPR006843">
    <property type="entry name" value="PAP/fibrillin_dom"/>
</dbReference>
<accession>A0A9W7G4J7</accession>
<organism evidence="5 6">
    <name type="scientific">Triparma columacea</name>
    <dbReference type="NCBI Taxonomy" id="722753"/>
    <lineage>
        <taxon>Eukaryota</taxon>
        <taxon>Sar</taxon>
        <taxon>Stramenopiles</taxon>
        <taxon>Ochrophyta</taxon>
        <taxon>Bolidophyceae</taxon>
        <taxon>Parmales</taxon>
        <taxon>Triparmaceae</taxon>
        <taxon>Triparma</taxon>
    </lineage>
</organism>
<comment type="caution">
    <text evidence="5">The sequence shown here is derived from an EMBL/GenBank/DDBJ whole genome shotgun (WGS) entry which is preliminary data.</text>
</comment>
<keyword evidence="6" id="KW-1185">Reference proteome</keyword>
<keyword evidence="2" id="KW-0934">Plastid</keyword>
<dbReference type="InterPro" id="IPR037523">
    <property type="entry name" value="VOC_core"/>
</dbReference>
<feature type="domain" description="VOC" evidence="4">
    <location>
        <begin position="254"/>
        <end position="382"/>
    </location>
</feature>
<gene>
    <name evidence="5" type="ORF">TrCOL_g5722</name>
</gene>
<dbReference type="OrthoDB" id="201398at2759"/>
<evidence type="ECO:0000313" key="6">
    <source>
        <dbReference type="Proteomes" id="UP001165065"/>
    </source>
</evidence>
<evidence type="ECO:0000313" key="5">
    <source>
        <dbReference type="EMBL" id="GMI32682.1"/>
    </source>
</evidence>
<evidence type="ECO:0000259" key="4">
    <source>
        <dbReference type="PROSITE" id="PS51819"/>
    </source>
</evidence>
<proteinExistence type="predicted"/>
<keyword evidence="3" id="KW-0732">Signal</keyword>
<dbReference type="Pfam" id="PF04755">
    <property type="entry name" value="PAP_fibrillin"/>
    <property type="match status" value="1"/>
</dbReference>
<feature type="signal peptide" evidence="3">
    <location>
        <begin position="1"/>
        <end position="18"/>
    </location>
</feature>
<evidence type="ECO:0000256" key="1">
    <source>
        <dbReference type="ARBA" id="ARBA00004474"/>
    </source>
</evidence>
<dbReference type="Proteomes" id="UP001165065">
    <property type="component" value="Unassembled WGS sequence"/>
</dbReference>
<comment type="subcellular location">
    <subcellularLocation>
        <location evidence="1">Plastid</location>
    </subcellularLocation>
</comment>
<dbReference type="InterPro" id="IPR004360">
    <property type="entry name" value="Glyas_Fos-R_dOase_dom"/>
</dbReference>
<dbReference type="Pfam" id="PF00903">
    <property type="entry name" value="Glyoxalase"/>
    <property type="match status" value="1"/>
</dbReference>
<reference evidence="6" key="1">
    <citation type="journal article" date="2023" name="Commun. Biol.">
        <title>Genome analysis of Parmales, the sister group of diatoms, reveals the evolutionary specialization of diatoms from phago-mixotrophs to photoautotrophs.</title>
        <authorList>
            <person name="Ban H."/>
            <person name="Sato S."/>
            <person name="Yoshikawa S."/>
            <person name="Yamada K."/>
            <person name="Nakamura Y."/>
            <person name="Ichinomiya M."/>
            <person name="Sato N."/>
            <person name="Blanc-Mathieu R."/>
            <person name="Endo H."/>
            <person name="Kuwata A."/>
            <person name="Ogata H."/>
        </authorList>
    </citation>
    <scope>NUCLEOTIDE SEQUENCE [LARGE SCALE GENOMIC DNA]</scope>
</reference>
<dbReference type="EMBL" id="BRYA01000022">
    <property type="protein sequence ID" value="GMI32682.1"/>
    <property type="molecule type" value="Genomic_DNA"/>
</dbReference>